<dbReference type="KEGG" id="crz:D1345_15505"/>
<dbReference type="Pfam" id="PF13503">
    <property type="entry name" value="DUF4123"/>
    <property type="match status" value="1"/>
</dbReference>
<dbReference type="Proteomes" id="UP000259465">
    <property type="component" value="Chromosome"/>
</dbReference>
<name>A0AAD0RRW2_9NEIS</name>
<dbReference type="RefSeq" id="WP_107731813.1">
    <property type="nucleotide sequence ID" value="NZ_CP031968.1"/>
</dbReference>
<dbReference type="InterPro" id="IPR025391">
    <property type="entry name" value="DUF4123"/>
</dbReference>
<feature type="domain" description="DUF4123" evidence="1">
    <location>
        <begin position="26"/>
        <end position="149"/>
    </location>
</feature>
<keyword evidence="3" id="KW-1185">Reference proteome</keyword>
<protein>
    <submittedName>
        <fullName evidence="2">DUF4123 domain-containing protein</fullName>
    </submittedName>
</protein>
<dbReference type="AlphaFoldDB" id="A0AAD0RRW2"/>
<accession>A0AAD0RRW2</accession>
<sequence length="258" mass="29002">MTELHHRYLDQLSAAAAQRRYGHLDLLLDPAADGDNWLRRIALIQPPLECLPLFDDTLLSDLRQDSPLLVRVMLSQPGHCDWLDSTLSMLWQQPQWLALLSPSPLPTLAQQLRRCLLAELDDGATTLLRYYDPRLLRVVQQVLAPEQSAALNHNIDRWLWRNRDGELASLSPPADNIPAAEAPLRLSAEQRQQLEAYVEAHALLQQRLEDEPELSGREALLDQLAALSCQADAQSLWEEPGRGDWIAKQLAAQAGTSP</sequence>
<gene>
    <name evidence="2" type="ORF">D1345_15505</name>
</gene>
<evidence type="ECO:0000313" key="2">
    <source>
        <dbReference type="EMBL" id="AXT47507.1"/>
    </source>
</evidence>
<proteinExistence type="predicted"/>
<evidence type="ECO:0000313" key="3">
    <source>
        <dbReference type="Proteomes" id="UP000259465"/>
    </source>
</evidence>
<reference evidence="2 3" key="1">
    <citation type="submission" date="2018-08" db="EMBL/GenBank/DDBJ databases">
        <title>Complete genome sequence of JP2-74.</title>
        <authorList>
            <person name="Wu L."/>
        </authorList>
    </citation>
    <scope>NUCLEOTIDE SEQUENCE [LARGE SCALE GENOMIC DNA]</scope>
    <source>
        <strain evidence="2 3">JP2-74</strain>
    </source>
</reference>
<organism evidence="2 3">
    <name type="scientific">Chromobacterium rhizoryzae</name>
    <dbReference type="NCBI Taxonomy" id="1778675"/>
    <lineage>
        <taxon>Bacteria</taxon>
        <taxon>Pseudomonadati</taxon>
        <taxon>Pseudomonadota</taxon>
        <taxon>Betaproteobacteria</taxon>
        <taxon>Neisseriales</taxon>
        <taxon>Chromobacteriaceae</taxon>
        <taxon>Chromobacterium</taxon>
    </lineage>
</organism>
<dbReference type="EMBL" id="CP031968">
    <property type="protein sequence ID" value="AXT47507.1"/>
    <property type="molecule type" value="Genomic_DNA"/>
</dbReference>
<evidence type="ECO:0000259" key="1">
    <source>
        <dbReference type="Pfam" id="PF13503"/>
    </source>
</evidence>